<accession>A0A0R1VCH1</accession>
<protein>
    <submittedName>
        <fullName evidence="3">Exopolyphosphatase</fullName>
    </submittedName>
</protein>
<proteinExistence type="inferred from homology"/>
<feature type="domain" description="Ppx/GppA phosphatase C-terminal" evidence="2">
    <location>
        <begin position="317"/>
        <end position="475"/>
    </location>
</feature>
<keyword evidence="4" id="KW-1185">Reference proteome</keyword>
<dbReference type="PANTHER" id="PTHR30005">
    <property type="entry name" value="EXOPOLYPHOSPHATASE"/>
    <property type="match status" value="1"/>
</dbReference>
<evidence type="ECO:0000313" key="4">
    <source>
        <dbReference type="Proteomes" id="UP000051739"/>
    </source>
</evidence>
<dbReference type="Gene3D" id="1.10.3210.10">
    <property type="entry name" value="Hypothetical protein af1432"/>
    <property type="match status" value="1"/>
</dbReference>
<dbReference type="AlphaFoldDB" id="A0A0R1VCH1"/>
<comment type="similarity">
    <text evidence="1">Belongs to the GppA/Ppx family.</text>
</comment>
<gene>
    <name evidence="3" type="ORF">FC60_GL001282</name>
</gene>
<dbReference type="PANTHER" id="PTHR30005:SF0">
    <property type="entry name" value="RETROGRADE REGULATION PROTEIN 2"/>
    <property type="match status" value="1"/>
</dbReference>
<organism evidence="3 4">
    <name type="scientific">Limosilactobacillus gastricus DSM 16045</name>
    <dbReference type="NCBI Taxonomy" id="1423749"/>
    <lineage>
        <taxon>Bacteria</taxon>
        <taxon>Bacillati</taxon>
        <taxon>Bacillota</taxon>
        <taxon>Bacilli</taxon>
        <taxon>Lactobacillales</taxon>
        <taxon>Lactobacillaceae</taxon>
        <taxon>Limosilactobacillus</taxon>
    </lineage>
</organism>
<dbReference type="PATRIC" id="fig|1423749.3.peg.1313"/>
<dbReference type="Proteomes" id="UP000051739">
    <property type="component" value="Unassembled WGS sequence"/>
</dbReference>
<dbReference type="GO" id="GO:0016462">
    <property type="term" value="F:pyrophosphatase activity"/>
    <property type="evidence" value="ECO:0007669"/>
    <property type="project" value="TreeGrafter"/>
</dbReference>
<dbReference type="SUPFAM" id="SSF109604">
    <property type="entry name" value="HD-domain/PDEase-like"/>
    <property type="match status" value="1"/>
</dbReference>
<dbReference type="InterPro" id="IPR048950">
    <property type="entry name" value="Ppx_GppA_C"/>
</dbReference>
<dbReference type="Pfam" id="PF21447">
    <property type="entry name" value="Ppx-GppA_III"/>
    <property type="match status" value="1"/>
</dbReference>
<dbReference type="EMBL" id="AZFN01000004">
    <property type="protein sequence ID" value="KRM03198.1"/>
    <property type="molecule type" value="Genomic_DNA"/>
</dbReference>
<evidence type="ECO:0000256" key="1">
    <source>
        <dbReference type="ARBA" id="ARBA00007125"/>
    </source>
</evidence>
<evidence type="ECO:0000313" key="3">
    <source>
        <dbReference type="EMBL" id="KRM03198.1"/>
    </source>
</evidence>
<dbReference type="InterPro" id="IPR050273">
    <property type="entry name" value="GppA/Ppx_hydrolase"/>
</dbReference>
<reference evidence="3 4" key="1">
    <citation type="journal article" date="2015" name="Genome Announc.">
        <title>Expanding the biotechnology potential of lactobacilli through comparative genomics of 213 strains and associated genera.</title>
        <authorList>
            <person name="Sun Z."/>
            <person name="Harris H.M."/>
            <person name="McCann A."/>
            <person name="Guo C."/>
            <person name="Argimon S."/>
            <person name="Zhang W."/>
            <person name="Yang X."/>
            <person name="Jeffery I.B."/>
            <person name="Cooney J.C."/>
            <person name="Kagawa T.F."/>
            <person name="Liu W."/>
            <person name="Song Y."/>
            <person name="Salvetti E."/>
            <person name="Wrobel A."/>
            <person name="Rasinkangas P."/>
            <person name="Parkhill J."/>
            <person name="Rea M.C."/>
            <person name="O'Sullivan O."/>
            <person name="Ritari J."/>
            <person name="Douillard F.P."/>
            <person name="Paul Ross R."/>
            <person name="Yang R."/>
            <person name="Briner A.E."/>
            <person name="Felis G.E."/>
            <person name="de Vos W.M."/>
            <person name="Barrangou R."/>
            <person name="Klaenhammer T.R."/>
            <person name="Caufield P.W."/>
            <person name="Cui Y."/>
            <person name="Zhang H."/>
            <person name="O'Toole P.W."/>
        </authorList>
    </citation>
    <scope>NUCLEOTIDE SEQUENCE [LARGE SCALE GENOMIC DNA]</scope>
    <source>
        <strain evidence="3 4">DSM 16045</strain>
    </source>
</reference>
<sequence length="507" mass="58372">MGENTMAGKTYGLIYMSPIDIRLDIVNLKKQTVIDRVNSVPFVSVGNYQAEMPQIIETLMGFKQLMADYGVADYHFWWHYQTVDPITAGYICDQIKIRTDLDVDLLNLGQVTYLKNSAVLASLKQGDLQLTTDYVYQLTLSPQGIVISEFYRHEFIQSWTISLNLNEFKLISDSMSHSSLNPIEIMIDYTRSKLEYLRKELVHSDLATLIIQDAWILNRHFLASGEEFKLLSRDEIKQCFTDATQQSDQYLMQHYGFEEEQGARFLFGMIVIQRVFHYIAPRETYLTNRSIGHGLVLNEAARAGYLKDNYAEVILTAAKNIAERYQVDLHHANQVHRFAKHLFEQLKKLHRLDKKEELLLEVACYTDDIGTFINQSGHYDHSAYILQANPIIGLSDEENKIIAEISRYHSSESPETGQAHYRHLDNDIQMIVAKLASILRLADALDDSRRQKIDKISLSLKEGELIVTVSSNQNLALERWSFDLKASLFKEVFGVKPVFKQRRVKQA</sequence>
<name>A0A0R1VCH1_9LACO</name>
<evidence type="ECO:0000259" key="2">
    <source>
        <dbReference type="Pfam" id="PF21447"/>
    </source>
</evidence>
<comment type="caution">
    <text evidence="3">The sequence shown here is derived from an EMBL/GenBank/DDBJ whole genome shotgun (WGS) entry which is preliminary data.</text>
</comment>